<evidence type="ECO:0008006" key="4">
    <source>
        <dbReference type="Google" id="ProtNLM"/>
    </source>
</evidence>
<protein>
    <recommendedName>
        <fullName evidence="4">DUF5640 domain-containing protein</fullName>
    </recommendedName>
</protein>
<evidence type="ECO:0000313" key="2">
    <source>
        <dbReference type="EMBL" id="SKB83866.1"/>
    </source>
</evidence>
<dbReference type="Proteomes" id="UP000190852">
    <property type="component" value="Unassembled WGS sequence"/>
</dbReference>
<dbReference type="EMBL" id="FUYQ01000027">
    <property type="protein sequence ID" value="SKB83866.1"/>
    <property type="molecule type" value="Genomic_DNA"/>
</dbReference>
<proteinExistence type="predicted"/>
<feature type="signal peptide" evidence="1">
    <location>
        <begin position="1"/>
        <end position="23"/>
    </location>
</feature>
<gene>
    <name evidence="2" type="ORF">SAMN05660349_02988</name>
</gene>
<reference evidence="3" key="1">
    <citation type="submission" date="2017-02" db="EMBL/GenBank/DDBJ databases">
        <authorList>
            <person name="Varghese N."/>
            <person name="Submissions S."/>
        </authorList>
    </citation>
    <scope>NUCLEOTIDE SEQUENCE [LARGE SCALE GENOMIC DNA]</scope>
    <source>
        <strain evidence="3">DSM 24967</strain>
    </source>
</reference>
<accession>A0A1T5EIZ1</accession>
<feature type="chain" id="PRO_5013341277" description="DUF5640 domain-containing protein" evidence="1">
    <location>
        <begin position="24"/>
        <end position="127"/>
    </location>
</feature>
<sequence>MKNYILTLACTLVCLFTSIGLSAQQSAKKDLSLIGKWNYEATSAPYGYNQGVIDFVEKDGKLSAKLDIQGNVTQIESFTVKGNTYTCTLYMDGASIDVTILKEGKKLTGKAEVNGDVMPVTFSRAKE</sequence>
<keyword evidence="3" id="KW-1185">Reference proteome</keyword>
<dbReference type="RefSeq" id="WP_079684394.1">
    <property type="nucleotide sequence ID" value="NZ_FUYQ01000027.1"/>
</dbReference>
<organism evidence="2 3">
    <name type="scientific">Parabacteroides chartae</name>
    <dbReference type="NCBI Taxonomy" id="1037355"/>
    <lineage>
        <taxon>Bacteria</taxon>
        <taxon>Pseudomonadati</taxon>
        <taxon>Bacteroidota</taxon>
        <taxon>Bacteroidia</taxon>
        <taxon>Bacteroidales</taxon>
        <taxon>Tannerellaceae</taxon>
        <taxon>Parabacteroides</taxon>
    </lineage>
</organism>
<dbReference type="AlphaFoldDB" id="A0A1T5EIZ1"/>
<keyword evidence="1" id="KW-0732">Signal</keyword>
<evidence type="ECO:0000313" key="3">
    <source>
        <dbReference type="Proteomes" id="UP000190852"/>
    </source>
</evidence>
<name>A0A1T5EIZ1_9BACT</name>
<evidence type="ECO:0000256" key="1">
    <source>
        <dbReference type="SAM" id="SignalP"/>
    </source>
</evidence>